<evidence type="ECO:0000313" key="2">
    <source>
        <dbReference type="EMBL" id="AEI46084.1"/>
    </source>
</evidence>
<dbReference type="Proteomes" id="UP000006620">
    <property type="component" value="Chromosome"/>
</dbReference>
<keyword evidence="1" id="KW-1133">Transmembrane helix</keyword>
<keyword evidence="1" id="KW-0472">Membrane</keyword>
<dbReference type="AlphaFoldDB" id="F8FCJ3"/>
<sequence>MPLHAATVPLYLLGVPPSFGIIIPYLARHAKNRSISGNTKNFLMSLTAARGSSGSRAR</sequence>
<name>F8FCJ3_PAEMK</name>
<dbReference type="HOGENOM" id="CLU_2975068_0_0_9"/>
<dbReference type="EMBL" id="CP002869">
    <property type="protein sequence ID" value="AEI46084.1"/>
    <property type="molecule type" value="Genomic_DNA"/>
</dbReference>
<organism evidence="2 3">
    <name type="scientific">Paenibacillus mucilaginosus (strain KNP414)</name>
    <dbReference type="NCBI Taxonomy" id="1036673"/>
    <lineage>
        <taxon>Bacteria</taxon>
        <taxon>Bacillati</taxon>
        <taxon>Bacillota</taxon>
        <taxon>Bacilli</taxon>
        <taxon>Bacillales</taxon>
        <taxon>Paenibacillaceae</taxon>
        <taxon>Paenibacillus</taxon>
    </lineage>
</organism>
<protein>
    <submittedName>
        <fullName evidence="2">Uncharacterized protein</fullName>
    </submittedName>
</protein>
<feature type="transmembrane region" description="Helical" evidence="1">
    <location>
        <begin position="6"/>
        <end position="27"/>
    </location>
</feature>
<dbReference type="PATRIC" id="fig|1036673.3.peg.7084"/>
<reference evidence="2 3" key="2">
    <citation type="journal article" date="2013" name="Genome Announc.">
        <title>Genome Sequence of Growth-Improving Paenibacillus mucilaginosus Strain KNP414.</title>
        <authorList>
            <person name="Lu J.J."/>
            <person name="Wang J.F."/>
            <person name="Hu X.F."/>
        </authorList>
    </citation>
    <scope>NUCLEOTIDE SEQUENCE [LARGE SCALE GENOMIC DNA]</scope>
    <source>
        <strain evidence="2 3">KNP414</strain>
    </source>
</reference>
<keyword evidence="1" id="KW-0812">Transmembrane</keyword>
<evidence type="ECO:0000256" key="1">
    <source>
        <dbReference type="SAM" id="Phobius"/>
    </source>
</evidence>
<dbReference type="KEGG" id="pms:KNP414_07594"/>
<accession>F8FCJ3</accession>
<reference evidence="3" key="1">
    <citation type="submission" date="2011-06" db="EMBL/GenBank/DDBJ databases">
        <title>Complete genome sequence of Paenibacillus mucilaginosus KNP414.</title>
        <authorList>
            <person name="Wang J."/>
            <person name="Hu S."/>
            <person name="Hu X."/>
            <person name="Zhang B."/>
            <person name="Dong D."/>
            <person name="Zhang S."/>
            <person name="Zhao K."/>
            <person name="Wu D."/>
        </authorList>
    </citation>
    <scope>NUCLEOTIDE SEQUENCE [LARGE SCALE GENOMIC DNA]</scope>
    <source>
        <strain evidence="3">KNP414</strain>
    </source>
</reference>
<proteinExistence type="predicted"/>
<evidence type="ECO:0000313" key="3">
    <source>
        <dbReference type="Proteomes" id="UP000006620"/>
    </source>
</evidence>
<gene>
    <name evidence="2" type="ordered locus">KNP414_07594</name>
</gene>